<dbReference type="InterPro" id="IPR036390">
    <property type="entry name" value="WH_DNA-bd_sf"/>
</dbReference>
<keyword evidence="2" id="KW-0805">Transcription regulation</keyword>
<dbReference type="InterPro" id="IPR005119">
    <property type="entry name" value="LysR_subst-bd"/>
</dbReference>
<evidence type="ECO:0000256" key="4">
    <source>
        <dbReference type="ARBA" id="ARBA00023163"/>
    </source>
</evidence>
<dbReference type="PROSITE" id="PS50931">
    <property type="entry name" value="HTH_LYSR"/>
    <property type="match status" value="1"/>
</dbReference>
<evidence type="ECO:0000256" key="1">
    <source>
        <dbReference type="ARBA" id="ARBA00009437"/>
    </source>
</evidence>
<dbReference type="InterPro" id="IPR000847">
    <property type="entry name" value="LysR_HTH_N"/>
</dbReference>
<keyword evidence="7" id="KW-1185">Reference proteome</keyword>
<evidence type="ECO:0000313" key="6">
    <source>
        <dbReference type="EMBL" id="MBP1326512.1"/>
    </source>
</evidence>
<dbReference type="EMBL" id="JAFIDA010000001">
    <property type="protein sequence ID" value="MBP1326512.1"/>
    <property type="molecule type" value="Genomic_DNA"/>
</dbReference>
<comment type="similarity">
    <text evidence="1">Belongs to the LysR transcriptional regulatory family.</text>
</comment>
<dbReference type="PANTHER" id="PTHR30346:SF0">
    <property type="entry name" value="HCA OPERON TRANSCRIPTIONAL ACTIVATOR HCAR"/>
    <property type="match status" value="1"/>
</dbReference>
<dbReference type="AlphaFoldDB" id="A0A940PM85"/>
<dbReference type="GO" id="GO:0003700">
    <property type="term" value="F:DNA-binding transcription factor activity"/>
    <property type="evidence" value="ECO:0007669"/>
    <property type="project" value="InterPro"/>
</dbReference>
<keyword evidence="4" id="KW-0804">Transcription</keyword>
<dbReference type="RefSeq" id="WP_209705399.1">
    <property type="nucleotide sequence ID" value="NZ_JAFIDA010000001.1"/>
</dbReference>
<feature type="domain" description="HTH lysR-type" evidence="5">
    <location>
        <begin position="20"/>
        <end position="78"/>
    </location>
</feature>
<name>A0A940PM85_9MICO</name>
<dbReference type="GO" id="GO:0003677">
    <property type="term" value="F:DNA binding"/>
    <property type="evidence" value="ECO:0007669"/>
    <property type="project" value="UniProtKB-KW"/>
</dbReference>
<evidence type="ECO:0000313" key="7">
    <source>
        <dbReference type="Proteomes" id="UP000675163"/>
    </source>
</evidence>
<dbReference type="InterPro" id="IPR036388">
    <property type="entry name" value="WH-like_DNA-bd_sf"/>
</dbReference>
<dbReference type="SUPFAM" id="SSF53850">
    <property type="entry name" value="Periplasmic binding protein-like II"/>
    <property type="match status" value="1"/>
</dbReference>
<organism evidence="6 7">
    <name type="scientific">Leucobacter exalbidus</name>
    <dbReference type="NCBI Taxonomy" id="662960"/>
    <lineage>
        <taxon>Bacteria</taxon>
        <taxon>Bacillati</taxon>
        <taxon>Actinomycetota</taxon>
        <taxon>Actinomycetes</taxon>
        <taxon>Micrococcales</taxon>
        <taxon>Microbacteriaceae</taxon>
        <taxon>Leucobacter</taxon>
    </lineage>
</organism>
<sequence>MSDIDATPLSSAAKTPPLPYTLRQLECFLAVAASGSIARAAVALNASDSAVSDSITALERALDAELFRRKRSRGATLTSDGITIVPIARRILTEGAELSASVGHELSAVVGPVRIGVIGTLASVILPRLIVATQRTYPGIHIEYRTGDLESLLTATNSGELDLVVTFDIGVPPEYPRIPITTTQAMLVVAAGHPLATRGTVSLAEVAHEPMVLLDIVASRTHTLELMSTQGITPRIQHRTTDYELCRALVGRGLGYTLLMRRDLTTEAWDGSRLAYLNIDPPPRATQILMVWPHNPIPPRVTAVLACVQQLRPEFEAAFG</sequence>
<dbReference type="Pfam" id="PF03466">
    <property type="entry name" value="LysR_substrate"/>
    <property type="match status" value="1"/>
</dbReference>
<reference evidence="6" key="1">
    <citation type="submission" date="2021-02" db="EMBL/GenBank/DDBJ databases">
        <title>Sequencing the genomes of 1000 actinobacteria strains.</title>
        <authorList>
            <person name="Klenk H.-P."/>
        </authorList>
    </citation>
    <scope>NUCLEOTIDE SEQUENCE</scope>
    <source>
        <strain evidence="6">DSM 22850</strain>
    </source>
</reference>
<proteinExistence type="inferred from homology"/>
<dbReference type="Proteomes" id="UP000675163">
    <property type="component" value="Unassembled WGS sequence"/>
</dbReference>
<gene>
    <name evidence="6" type="ORF">JOF28_001744</name>
</gene>
<keyword evidence="3 6" id="KW-0238">DNA-binding</keyword>
<dbReference type="GO" id="GO:0032993">
    <property type="term" value="C:protein-DNA complex"/>
    <property type="evidence" value="ECO:0007669"/>
    <property type="project" value="TreeGrafter"/>
</dbReference>
<accession>A0A940PM85</accession>
<dbReference type="Gene3D" id="1.10.10.10">
    <property type="entry name" value="Winged helix-like DNA-binding domain superfamily/Winged helix DNA-binding domain"/>
    <property type="match status" value="1"/>
</dbReference>
<protein>
    <submittedName>
        <fullName evidence="6">DNA-binding transcriptional LysR family regulator</fullName>
    </submittedName>
</protein>
<comment type="caution">
    <text evidence="6">The sequence shown here is derived from an EMBL/GenBank/DDBJ whole genome shotgun (WGS) entry which is preliminary data.</text>
</comment>
<evidence type="ECO:0000256" key="3">
    <source>
        <dbReference type="ARBA" id="ARBA00023125"/>
    </source>
</evidence>
<dbReference type="Pfam" id="PF00126">
    <property type="entry name" value="HTH_1"/>
    <property type="match status" value="1"/>
</dbReference>
<dbReference type="Gene3D" id="3.40.190.10">
    <property type="entry name" value="Periplasmic binding protein-like II"/>
    <property type="match status" value="2"/>
</dbReference>
<evidence type="ECO:0000256" key="2">
    <source>
        <dbReference type="ARBA" id="ARBA00023015"/>
    </source>
</evidence>
<evidence type="ECO:0000259" key="5">
    <source>
        <dbReference type="PROSITE" id="PS50931"/>
    </source>
</evidence>
<dbReference type="PANTHER" id="PTHR30346">
    <property type="entry name" value="TRANSCRIPTIONAL DUAL REGULATOR HCAR-RELATED"/>
    <property type="match status" value="1"/>
</dbReference>
<dbReference type="SUPFAM" id="SSF46785">
    <property type="entry name" value="Winged helix' DNA-binding domain"/>
    <property type="match status" value="1"/>
</dbReference>